<protein>
    <submittedName>
        <fullName evidence="6">CSON010544 protein</fullName>
    </submittedName>
</protein>
<feature type="domain" description="Caspase family p20" evidence="5">
    <location>
        <begin position="126"/>
        <end position="256"/>
    </location>
</feature>
<comment type="similarity">
    <text evidence="1 2">Belongs to the peptidase C14A family.</text>
</comment>
<dbReference type="SUPFAM" id="SSF52129">
    <property type="entry name" value="Caspase-like"/>
    <property type="match status" value="1"/>
</dbReference>
<dbReference type="AlphaFoldDB" id="A0A336LYG3"/>
<dbReference type="InterPro" id="IPR002398">
    <property type="entry name" value="Pept_C14"/>
</dbReference>
<dbReference type="InterPro" id="IPR011600">
    <property type="entry name" value="Pept_C14_caspase"/>
</dbReference>
<dbReference type="PANTHER" id="PTHR10454:SF210">
    <property type="entry name" value="CASPASE-2"/>
    <property type="match status" value="1"/>
</dbReference>
<dbReference type="PROSITE" id="PS50208">
    <property type="entry name" value="CASPASE_P20"/>
    <property type="match status" value="1"/>
</dbReference>
<dbReference type="VEuPathDB" id="VectorBase:CSON010544"/>
<accession>A0A336LYG3</accession>
<dbReference type="InterPro" id="IPR015917">
    <property type="entry name" value="Pept_C14A"/>
</dbReference>
<organism evidence="6">
    <name type="scientific">Culicoides sonorensis</name>
    <name type="common">Biting midge</name>
    <dbReference type="NCBI Taxonomy" id="179676"/>
    <lineage>
        <taxon>Eukaryota</taxon>
        <taxon>Metazoa</taxon>
        <taxon>Ecdysozoa</taxon>
        <taxon>Arthropoda</taxon>
        <taxon>Hexapoda</taxon>
        <taxon>Insecta</taxon>
        <taxon>Pterygota</taxon>
        <taxon>Neoptera</taxon>
        <taxon>Endopterygota</taxon>
        <taxon>Diptera</taxon>
        <taxon>Nematocera</taxon>
        <taxon>Chironomoidea</taxon>
        <taxon>Ceratopogonidae</taxon>
        <taxon>Ceratopogoninae</taxon>
        <taxon>Culicoides</taxon>
        <taxon>Monoculicoides</taxon>
    </lineage>
</organism>
<dbReference type="PANTHER" id="PTHR10454">
    <property type="entry name" value="CASPASE"/>
    <property type="match status" value="1"/>
</dbReference>
<evidence type="ECO:0000259" key="5">
    <source>
        <dbReference type="PROSITE" id="PS50208"/>
    </source>
</evidence>
<evidence type="ECO:0000256" key="1">
    <source>
        <dbReference type="ARBA" id="ARBA00010134"/>
    </source>
</evidence>
<dbReference type="GO" id="GO:0006508">
    <property type="term" value="P:proteolysis"/>
    <property type="evidence" value="ECO:0007669"/>
    <property type="project" value="InterPro"/>
</dbReference>
<sequence length="378" mass="43153">MVNKKKKSKRRRNQEVTRTIEVKVCPTCSQSLIPLNAEKKLNAEAISNKQELNLSSIQDNQAEKSADKKAKLKDVTDAKPSFEDSDEEPPGVENLGDDRSSIEYNPDLAIPVIQSSSDRYDMSRKKNGCAIFFNFEDFDNYKRFPKRDGSQVDVNRLKEAFQKHDIDISDDRIHKNLTFNSMRDRLREFIDNKSLLSESNALFVVILSHGLEGDMVMAKDTAFNLHDIIKMFMPDEVPEMAARPKVFIVQACRGENIDSGVILKRALLTVDSVDAAEDKPFKYPSFADVCLAMSAHHGHVSFRNANGSWFIQELCDVLETFDLDKNNLLDLLTATNKRVATRSSTAEDIRQDDKKQISGFYSTMTQKFYFKKKLFDYE</sequence>
<dbReference type="EMBL" id="UFQT01000042">
    <property type="protein sequence ID" value="SSX18708.1"/>
    <property type="molecule type" value="Genomic_DNA"/>
</dbReference>
<feature type="compositionally biased region" description="Polar residues" evidence="3">
    <location>
        <begin position="51"/>
        <end position="60"/>
    </location>
</feature>
<feature type="compositionally biased region" description="Basic and acidic residues" evidence="3">
    <location>
        <begin position="61"/>
        <end position="82"/>
    </location>
</feature>
<gene>
    <name evidence="6" type="primary">CSON010544</name>
</gene>
<dbReference type="SMART" id="SM00115">
    <property type="entry name" value="CASc"/>
    <property type="match status" value="1"/>
</dbReference>
<evidence type="ECO:0000313" key="6">
    <source>
        <dbReference type="EMBL" id="SSX18708.1"/>
    </source>
</evidence>
<dbReference type="PROSITE" id="PS50207">
    <property type="entry name" value="CASPASE_P10"/>
    <property type="match status" value="1"/>
</dbReference>
<dbReference type="Gene3D" id="3.40.50.1460">
    <property type="match status" value="1"/>
</dbReference>
<reference evidence="6" key="1">
    <citation type="submission" date="2018-07" db="EMBL/GenBank/DDBJ databases">
        <authorList>
            <person name="Quirk P.G."/>
            <person name="Krulwich T.A."/>
        </authorList>
    </citation>
    <scope>NUCLEOTIDE SEQUENCE</scope>
</reference>
<evidence type="ECO:0000256" key="2">
    <source>
        <dbReference type="RuleBase" id="RU003971"/>
    </source>
</evidence>
<dbReference type="Pfam" id="PF00656">
    <property type="entry name" value="Peptidase_C14"/>
    <property type="match status" value="1"/>
</dbReference>
<name>A0A336LYG3_CULSO</name>
<dbReference type="PRINTS" id="PR00376">
    <property type="entry name" value="IL1BCENZYME"/>
</dbReference>
<dbReference type="OMA" id="FSNINCE"/>
<evidence type="ECO:0000259" key="4">
    <source>
        <dbReference type="PROSITE" id="PS50207"/>
    </source>
</evidence>
<proteinExistence type="inferred from homology"/>
<feature type="region of interest" description="Disordered" evidence="3">
    <location>
        <begin position="51"/>
        <end position="103"/>
    </location>
</feature>
<dbReference type="GO" id="GO:0004197">
    <property type="term" value="F:cysteine-type endopeptidase activity"/>
    <property type="evidence" value="ECO:0007669"/>
    <property type="project" value="InterPro"/>
</dbReference>
<evidence type="ECO:0000256" key="3">
    <source>
        <dbReference type="SAM" id="MobiDB-lite"/>
    </source>
</evidence>
<dbReference type="InterPro" id="IPR002138">
    <property type="entry name" value="Pept_C14_p10"/>
</dbReference>
<feature type="domain" description="Caspase family p10" evidence="4">
    <location>
        <begin position="279"/>
        <end position="372"/>
    </location>
</feature>
<dbReference type="InterPro" id="IPR029030">
    <property type="entry name" value="Caspase-like_dom_sf"/>
</dbReference>
<dbReference type="InterPro" id="IPR001309">
    <property type="entry name" value="Pept_C14_p20"/>
</dbReference>